<evidence type="ECO:0000313" key="3">
    <source>
        <dbReference type="Proteomes" id="UP000547674"/>
    </source>
</evidence>
<dbReference type="AlphaFoldDB" id="A0A7Y2H240"/>
<evidence type="ECO:0000259" key="1">
    <source>
        <dbReference type="Pfam" id="PF03372"/>
    </source>
</evidence>
<dbReference type="EMBL" id="JABDJR010000231">
    <property type="protein sequence ID" value="NNF06322.1"/>
    <property type="molecule type" value="Genomic_DNA"/>
</dbReference>
<accession>A0A7Y2H240</accession>
<evidence type="ECO:0000313" key="2">
    <source>
        <dbReference type="EMBL" id="NNF06322.1"/>
    </source>
</evidence>
<protein>
    <submittedName>
        <fullName evidence="2">Endonuclease/exonuclease/phosphatase family protein</fullName>
    </submittedName>
</protein>
<keyword evidence="2" id="KW-0378">Hydrolase</keyword>
<gene>
    <name evidence="2" type="ORF">HKN21_06150</name>
</gene>
<organism evidence="2 3">
    <name type="scientific">Eiseniibacteriota bacterium</name>
    <dbReference type="NCBI Taxonomy" id="2212470"/>
    <lineage>
        <taxon>Bacteria</taxon>
        <taxon>Candidatus Eiseniibacteriota</taxon>
    </lineage>
</organism>
<feature type="non-terminal residue" evidence="2">
    <location>
        <position position="233"/>
    </location>
</feature>
<dbReference type="PANTHER" id="PTHR14859:SF1">
    <property type="entry name" value="PGAP2-INTERACTING PROTEIN"/>
    <property type="match status" value="1"/>
</dbReference>
<comment type="caution">
    <text evidence="2">The sequence shown here is derived from an EMBL/GenBank/DDBJ whole genome shotgun (WGS) entry which is preliminary data.</text>
</comment>
<dbReference type="PROSITE" id="PS51257">
    <property type="entry name" value="PROKAR_LIPOPROTEIN"/>
    <property type="match status" value="1"/>
</dbReference>
<dbReference type="GO" id="GO:0006506">
    <property type="term" value="P:GPI anchor biosynthetic process"/>
    <property type="evidence" value="ECO:0007669"/>
    <property type="project" value="TreeGrafter"/>
</dbReference>
<name>A0A7Y2H240_UNCEI</name>
<feature type="domain" description="Endonuclease/exonuclease/phosphatase" evidence="1">
    <location>
        <begin position="65"/>
        <end position="216"/>
    </location>
</feature>
<dbReference type="InterPro" id="IPR051916">
    <property type="entry name" value="GPI-anchor_lipid_remodeler"/>
</dbReference>
<proteinExistence type="predicted"/>
<reference evidence="2 3" key="1">
    <citation type="submission" date="2020-03" db="EMBL/GenBank/DDBJ databases">
        <title>Metabolic flexibility allows generalist bacteria to become dominant in a frequently disturbed ecosystem.</title>
        <authorList>
            <person name="Chen Y.-J."/>
            <person name="Leung P.M."/>
            <person name="Bay S.K."/>
            <person name="Hugenholtz P."/>
            <person name="Kessler A.J."/>
            <person name="Shelley G."/>
            <person name="Waite D.W."/>
            <person name="Cook P.L."/>
            <person name="Greening C."/>
        </authorList>
    </citation>
    <scope>NUCLEOTIDE SEQUENCE [LARGE SCALE GENOMIC DNA]</scope>
    <source>
        <strain evidence="2">SS_bin_28</strain>
    </source>
</reference>
<dbReference type="GO" id="GO:0004519">
    <property type="term" value="F:endonuclease activity"/>
    <property type="evidence" value="ECO:0007669"/>
    <property type="project" value="UniProtKB-KW"/>
</dbReference>
<sequence length="233" mass="25706">MNRLLGGAVALGGLLLLGCPNPQNYNLIQEPRYAGCGSETIPDPASLAIRSSAALKHVGEVSIASFNIKFSKEIERATAVLLRNPMLREADILLLQEMDVEGVARIAKALDRCWVYYPATRHPQTKRDFGNAILSRFPIQDDHKVIFPHLGQFGRTQRIAAAATLLINGQAVRVYSLHVATQIELGPQRREAQVQAVIDDARSFDGPVIVGGDLNDYRLGHVFKDAGYHWNTR</sequence>
<dbReference type="GO" id="GO:0016020">
    <property type="term" value="C:membrane"/>
    <property type="evidence" value="ECO:0007669"/>
    <property type="project" value="GOC"/>
</dbReference>
<keyword evidence="2" id="KW-0540">Nuclease</keyword>
<dbReference type="GO" id="GO:0004527">
    <property type="term" value="F:exonuclease activity"/>
    <property type="evidence" value="ECO:0007669"/>
    <property type="project" value="UniProtKB-KW"/>
</dbReference>
<dbReference type="SUPFAM" id="SSF56219">
    <property type="entry name" value="DNase I-like"/>
    <property type="match status" value="1"/>
</dbReference>
<dbReference type="Pfam" id="PF03372">
    <property type="entry name" value="Exo_endo_phos"/>
    <property type="match status" value="1"/>
</dbReference>
<dbReference type="InterPro" id="IPR036691">
    <property type="entry name" value="Endo/exonu/phosph_ase_sf"/>
</dbReference>
<dbReference type="InterPro" id="IPR005135">
    <property type="entry name" value="Endo/exonuclease/phosphatase"/>
</dbReference>
<keyword evidence="2" id="KW-0269">Exonuclease</keyword>
<keyword evidence="2" id="KW-0255">Endonuclease</keyword>
<dbReference type="PANTHER" id="PTHR14859">
    <property type="entry name" value="CALCOFLUOR WHITE HYPERSENSITIVE PROTEIN PRECURSOR"/>
    <property type="match status" value="1"/>
</dbReference>
<dbReference type="Proteomes" id="UP000547674">
    <property type="component" value="Unassembled WGS sequence"/>
</dbReference>
<dbReference type="Gene3D" id="3.60.10.10">
    <property type="entry name" value="Endonuclease/exonuclease/phosphatase"/>
    <property type="match status" value="1"/>
</dbReference>